<dbReference type="Proteomes" id="UP000030680">
    <property type="component" value="Unassembled WGS sequence"/>
</dbReference>
<dbReference type="KEGG" id="gsl:Gasu_02270"/>
<evidence type="ECO:0000313" key="8">
    <source>
        <dbReference type="Proteomes" id="UP000030680"/>
    </source>
</evidence>
<name>M2WAG7_GALSU</name>
<gene>
    <name evidence="7" type="ORF">Gasu_02270</name>
</gene>
<dbReference type="RefSeq" id="XP_005709396.1">
    <property type="nucleotide sequence ID" value="XM_005709339.1"/>
</dbReference>
<dbReference type="Gramene" id="EME32876">
    <property type="protein sequence ID" value="EME32876"/>
    <property type="gene ID" value="Gasu_02270"/>
</dbReference>
<dbReference type="AlphaFoldDB" id="M2WAG7"/>
<dbReference type="EMBL" id="KB454484">
    <property type="protein sequence ID" value="EME32876.1"/>
    <property type="molecule type" value="Genomic_DNA"/>
</dbReference>
<accession>M2WAG7</accession>
<evidence type="ECO:0000256" key="2">
    <source>
        <dbReference type="ARBA" id="ARBA00022692"/>
    </source>
</evidence>
<proteinExistence type="predicted"/>
<keyword evidence="5 6" id="KW-0472">Membrane</keyword>
<feature type="transmembrane region" description="Helical" evidence="6">
    <location>
        <begin position="49"/>
        <end position="67"/>
    </location>
</feature>
<keyword evidence="3" id="KW-0256">Endoplasmic reticulum</keyword>
<dbReference type="OrthoDB" id="6497at2759"/>
<dbReference type="Pfam" id="PF11779">
    <property type="entry name" value="SPT_ssu-like"/>
    <property type="match status" value="1"/>
</dbReference>
<dbReference type="GeneID" id="17091417"/>
<protein>
    <submittedName>
        <fullName evidence="7">Uncharacterized protein</fullName>
    </submittedName>
</protein>
<keyword evidence="4 6" id="KW-1133">Transmembrane helix</keyword>
<evidence type="ECO:0000256" key="1">
    <source>
        <dbReference type="ARBA" id="ARBA00004477"/>
    </source>
</evidence>
<comment type="subcellular location">
    <subcellularLocation>
        <location evidence="1">Endoplasmic reticulum membrane</location>
        <topology evidence="1">Multi-pass membrane protein</topology>
    </subcellularLocation>
</comment>
<evidence type="ECO:0000256" key="6">
    <source>
        <dbReference type="SAM" id="Phobius"/>
    </source>
</evidence>
<keyword evidence="8" id="KW-1185">Reference proteome</keyword>
<evidence type="ECO:0000256" key="5">
    <source>
        <dbReference type="ARBA" id="ARBA00023136"/>
    </source>
</evidence>
<evidence type="ECO:0000256" key="3">
    <source>
        <dbReference type="ARBA" id="ARBA00022824"/>
    </source>
</evidence>
<organism evidence="7 8">
    <name type="scientific">Galdieria sulphuraria</name>
    <name type="common">Red alga</name>
    <dbReference type="NCBI Taxonomy" id="130081"/>
    <lineage>
        <taxon>Eukaryota</taxon>
        <taxon>Rhodophyta</taxon>
        <taxon>Bangiophyceae</taxon>
        <taxon>Galdieriales</taxon>
        <taxon>Galdieriaceae</taxon>
        <taxon>Galdieria</taxon>
    </lineage>
</organism>
<sequence>MKVMQEGEVLMAFPHSRNRLLRFYEWLRLTYYRYCLWTAVYVMTTGEQIFVNGIALVVVSLVAYKLLASCLRHYGIYQLLDDLGLTWRTY</sequence>
<keyword evidence="2 6" id="KW-0812">Transmembrane</keyword>
<dbReference type="GO" id="GO:0005789">
    <property type="term" value="C:endoplasmic reticulum membrane"/>
    <property type="evidence" value="ECO:0007669"/>
    <property type="project" value="UniProtKB-SubCell"/>
</dbReference>
<evidence type="ECO:0000313" key="7">
    <source>
        <dbReference type="EMBL" id="EME32876.1"/>
    </source>
</evidence>
<dbReference type="InterPro" id="IPR024512">
    <property type="entry name" value="Ser_palmitoyltrfase_ssu-like"/>
</dbReference>
<reference evidence="8" key="1">
    <citation type="journal article" date="2013" name="Science">
        <title>Gene transfer from bacteria and archaea facilitated evolution of an extremophilic eukaryote.</title>
        <authorList>
            <person name="Schonknecht G."/>
            <person name="Chen W.H."/>
            <person name="Ternes C.M."/>
            <person name="Barbier G.G."/>
            <person name="Shrestha R.P."/>
            <person name="Stanke M."/>
            <person name="Brautigam A."/>
            <person name="Baker B.J."/>
            <person name="Banfield J.F."/>
            <person name="Garavito R.M."/>
            <person name="Carr K."/>
            <person name="Wilkerson C."/>
            <person name="Rensing S.A."/>
            <person name="Gagneul D."/>
            <person name="Dickenson N.E."/>
            <person name="Oesterhelt C."/>
            <person name="Lercher M.J."/>
            <person name="Weber A.P."/>
        </authorList>
    </citation>
    <scope>NUCLEOTIDE SEQUENCE [LARGE SCALE GENOMIC DNA]</scope>
    <source>
        <strain evidence="8">074W</strain>
    </source>
</reference>
<evidence type="ECO:0000256" key="4">
    <source>
        <dbReference type="ARBA" id="ARBA00022989"/>
    </source>
</evidence>